<dbReference type="InterPro" id="IPR036116">
    <property type="entry name" value="FN3_sf"/>
</dbReference>
<dbReference type="InterPro" id="IPR013783">
    <property type="entry name" value="Ig-like_fold"/>
</dbReference>
<proteinExistence type="predicted"/>
<organism evidence="1 2">
    <name type="scientific">Halocaridina rubra</name>
    <name type="common">Hawaiian red shrimp</name>
    <dbReference type="NCBI Taxonomy" id="373956"/>
    <lineage>
        <taxon>Eukaryota</taxon>
        <taxon>Metazoa</taxon>
        <taxon>Ecdysozoa</taxon>
        <taxon>Arthropoda</taxon>
        <taxon>Crustacea</taxon>
        <taxon>Multicrustacea</taxon>
        <taxon>Malacostraca</taxon>
        <taxon>Eumalacostraca</taxon>
        <taxon>Eucarida</taxon>
        <taxon>Decapoda</taxon>
        <taxon>Pleocyemata</taxon>
        <taxon>Caridea</taxon>
        <taxon>Atyoidea</taxon>
        <taxon>Atyidae</taxon>
        <taxon>Halocaridina</taxon>
    </lineage>
</organism>
<reference evidence="1 2" key="1">
    <citation type="submission" date="2023-11" db="EMBL/GenBank/DDBJ databases">
        <title>Halocaridina rubra genome assembly.</title>
        <authorList>
            <person name="Smith C."/>
        </authorList>
    </citation>
    <scope>NUCLEOTIDE SEQUENCE [LARGE SCALE GENOMIC DNA]</scope>
    <source>
        <strain evidence="1">EP-1</strain>
        <tissue evidence="1">Whole</tissue>
    </source>
</reference>
<dbReference type="Proteomes" id="UP001381693">
    <property type="component" value="Unassembled WGS sequence"/>
</dbReference>
<name>A0AAN8XME3_HALRR</name>
<protein>
    <submittedName>
        <fullName evidence="1">Uncharacterized protein</fullName>
    </submittedName>
</protein>
<gene>
    <name evidence="1" type="ORF">SK128_027054</name>
</gene>
<dbReference type="EMBL" id="JAXCGZ010003952">
    <property type="protein sequence ID" value="KAK7082603.1"/>
    <property type="molecule type" value="Genomic_DNA"/>
</dbReference>
<accession>A0AAN8XME3</accession>
<sequence>MRKRGDQCPGPGCTAIEPSGDIIREVGVPYEAYCLFDPTHIDVSQVSFVHRGPQQYTFQHEVLNSSAIKVHQTHNTTDEYHLWCAVNGQHLCSRTVKIGYPPEDVKNFSCISKNWSELNCTWTAPDNPIKVKYHLTYVVPGFREQRYASAYAMVEWEGEFDWFGCV</sequence>
<comment type="caution">
    <text evidence="1">The sequence shown here is derived from an EMBL/GenBank/DDBJ whole genome shotgun (WGS) entry which is preliminary data.</text>
</comment>
<dbReference type="SUPFAM" id="SSF49265">
    <property type="entry name" value="Fibronectin type III"/>
    <property type="match status" value="1"/>
</dbReference>
<dbReference type="AlphaFoldDB" id="A0AAN8XME3"/>
<evidence type="ECO:0000313" key="1">
    <source>
        <dbReference type="EMBL" id="KAK7082603.1"/>
    </source>
</evidence>
<keyword evidence="2" id="KW-1185">Reference proteome</keyword>
<evidence type="ECO:0000313" key="2">
    <source>
        <dbReference type="Proteomes" id="UP001381693"/>
    </source>
</evidence>
<dbReference type="Gene3D" id="2.60.40.10">
    <property type="entry name" value="Immunoglobulins"/>
    <property type="match status" value="1"/>
</dbReference>